<proteinExistence type="predicted"/>
<sequence length="132" mass="14843">MIPQGGVLGSSRYAEQIQQPSRTYRIDPVTKRIIGMTDGLEAVKQAVMKILQTERFDFLIYSGNHGSELGDIPGKGEAYVRAELGRRIRAALIQDDRIQDVQDMQISTNGDEAFAQFTVITQYGRFEMTKEV</sequence>
<accession>A0ABW3UX49</accession>
<dbReference type="RefSeq" id="WP_345585068.1">
    <property type="nucleotide sequence ID" value="NZ_BAABJG010000002.1"/>
</dbReference>
<dbReference type="Proteomes" id="UP001597180">
    <property type="component" value="Unassembled WGS sequence"/>
</dbReference>
<dbReference type="EMBL" id="JBHTLU010000065">
    <property type="protein sequence ID" value="MFD1225522.1"/>
    <property type="molecule type" value="Genomic_DNA"/>
</dbReference>
<protein>
    <submittedName>
        <fullName evidence="1">DUF2634 domain-containing protein</fullName>
    </submittedName>
</protein>
<evidence type="ECO:0000313" key="2">
    <source>
        <dbReference type="Proteomes" id="UP001597180"/>
    </source>
</evidence>
<gene>
    <name evidence="1" type="ORF">ACFQ4B_36140</name>
</gene>
<comment type="caution">
    <text evidence="1">The sequence shown here is derived from an EMBL/GenBank/DDBJ whole genome shotgun (WGS) entry which is preliminary data.</text>
</comment>
<evidence type="ECO:0000313" key="1">
    <source>
        <dbReference type="EMBL" id="MFD1225522.1"/>
    </source>
</evidence>
<organism evidence="1 2">
    <name type="scientific">Paenibacillus vulneris</name>
    <dbReference type="NCBI Taxonomy" id="1133364"/>
    <lineage>
        <taxon>Bacteria</taxon>
        <taxon>Bacillati</taxon>
        <taxon>Bacillota</taxon>
        <taxon>Bacilli</taxon>
        <taxon>Bacillales</taxon>
        <taxon>Paenibacillaceae</taxon>
        <taxon>Paenibacillus</taxon>
    </lineage>
</organism>
<name>A0ABW3UX49_9BACL</name>
<reference evidence="2" key="1">
    <citation type="journal article" date="2019" name="Int. J. Syst. Evol. Microbiol.">
        <title>The Global Catalogue of Microorganisms (GCM) 10K type strain sequencing project: providing services to taxonomists for standard genome sequencing and annotation.</title>
        <authorList>
            <consortium name="The Broad Institute Genomics Platform"/>
            <consortium name="The Broad Institute Genome Sequencing Center for Infectious Disease"/>
            <person name="Wu L."/>
            <person name="Ma J."/>
        </authorList>
    </citation>
    <scope>NUCLEOTIDE SEQUENCE [LARGE SCALE GENOMIC DNA]</scope>
    <source>
        <strain evidence="2">CCUG 53270</strain>
    </source>
</reference>
<dbReference type="SUPFAM" id="SSF160719">
    <property type="entry name" value="gpW/gp25-like"/>
    <property type="match status" value="1"/>
</dbReference>
<keyword evidence="2" id="KW-1185">Reference proteome</keyword>
<dbReference type="Pfam" id="PF10934">
    <property type="entry name" value="Sheath_initiator"/>
    <property type="match status" value="1"/>
</dbReference>
<dbReference type="InterPro" id="IPR020288">
    <property type="entry name" value="Sheath_initiator"/>
</dbReference>